<dbReference type="InterPro" id="IPR017452">
    <property type="entry name" value="GPCR_Rhodpsn_7TM"/>
</dbReference>
<dbReference type="PANTHER" id="PTHR24225:SF50">
    <property type="entry name" value="PROSTAGLANDIN D2 RECEPTOR 2-LIKE"/>
    <property type="match status" value="1"/>
</dbReference>
<evidence type="ECO:0000259" key="12">
    <source>
        <dbReference type="PROSITE" id="PS50262"/>
    </source>
</evidence>
<name>A0A8U0U3K1_SALNM</name>
<feature type="transmembrane region" description="Helical" evidence="11">
    <location>
        <begin position="144"/>
        <end position="166"/>
    </location>
</feature>
<feature type="transmembrane region" description="Helical" evidence="11">
    <location>
        <begin position="29"/>
        <end position="53"/>
    </location>
</feature>
<evidence type="ECO:0000256" key="9">
    <source>
        <dbReference type="RuleBase" id="RU000688"/>
    </source>
</evidence>
<keyword evidence="6 9" id="KW-0675">Receptor</keyword>
<reference evidence="14" key="1">
    <citation type="submission" date="2025-08" db="UniProtKB">
        <authorList>
            <consortium name="RefSeq"/>
        </authorList>
    </citation>
    <scope>IDENTIFICATION</scope>
    <source>
        <tissue evidence="14">White muscle</tissue>
    </source>
</reference>
<organism evidence="13 14">
    <name type="scientific">Salvelinus namaycush</name>
    <name type="common">Lake trout</name>
    <name type="synonym">Salmo namaycush</name>
    <dbReference type="NCBI Taxonomy" id="8040"/>
    <lineage>
        <taxon>Eukaryota</taxon>
        <taxon>Metazoa</taxon>
        <taxon>Chordata</taxon>
        <taxon>Craniata</taxon>
        <taxon>Vertebrata</taxon>
        <taxon>Euteleostomi</taxon>
        <taxon>Actinopterygii</taxon>
        <taxon>Neopterygii</taxon>
        <taxon>Teleostei</taxon>
        <taxon>Protacanthopterygii</taxon>
        <taxon>Salmoniformes</taxon>
        <taxon>Salmonidae</taxon>
        <taxon>Salmoninae</taxon>
        <taxon>Salvelinus</taxon>
    </lineage>
</organism>
<feature type="domain" description="G-protein coupled receptors family 1 profile" evidence="12">
    <location>
        <begin position="45"/>
        <end position="351"/>
    </location>
</feature>
<dbReference type="InterPro" id="IPR000826">
    <property type="entry name" value="Formyl_rcpt-rel"/>
</dbReference>
<evidence type="ECO:0000256" key="2">
    <source>
        <dbReference type="ARBA" id="ARBA00022692"/>
    </source>
</evidence>
<dbReference type="RefSeq" id="XP_038837749.1">
    <property type="nucleotide sequence ID" value="XM_038981821.1"/>
</dbReference>
<evidence type="ECO:0000256" key="3">
    <source>
        <dbReference type="ARBA" id="ARBA00022989"/>
    </source>
</evidence>
<feature type="transmembrane region" description="Helical" evidence="11">
    <location>
        <begin position="65"/>
        <end position="85"/>
    </location>
</feature>
<feature type="transmembrane region" description="Helical" evidence="11">
    <location>
        <begin position="331"/>
        <end position="353"/>
    </location>
</feature>
<dbReference type="SUPFAM" id="SSF81321">
    <property type="entry name" value="Family A G protein-coupled receptor-like"/>
    <property type="match status" value="1"/>
</dbReference>
<evidence type="ECO:0000256" key="5">
    <source>
        <dbReference type="ARBA" id="ARBA00023136"/>
    </source>
</evidence>
<dbReference type="GO" id="GO:0007200">
    <property type="term" value="P:phospholipase C-activating G protein-coupled receptor signaling pathway"/>
    <property type="evidence" value="ECO:0007669"/>
    <property type="project" value="TreeGrafter"/>
</dbReference>
<comment type="similarity">
    <text evidence="9">Belongs to the G-protein coupled receptor 1 family.</text>
</comment>
<evidence type="ECO:0000313" key="14">
    <source>
        <dbReference type="RefSeq" id="XP_038837749.1"/>
    </source>
</evidence>
<evidence type="ECO:0000256" key="8">
    <source>
        <dbReference type="ARBA" id="ARBA00025736"/>
    </source>
</evidence>
<dbReference type="GO" id="GO:0006954">
    <property type="term" value="P:inflammatory response"/>
    <property type="evidence" value="ECO:0007669"/>
    <property type="project" value="TreeGrafter"/>
</dbReference>
<evidence type="ECO:0000313" key="13">
    <source>
        <dbReference type="Proteomes" id="UP000808372"/>
    </source>
</evidence>
<feature type="region of interest" description="Disordered" evidence="10">
    <location>
        <begin position="256"/>
        <end position="286"/>
    </location>
</feature>
<keyword evidence="3 11" id="KW-1133">Transmembrane helix</keyword>
<protein>
    <submittedName>
        <fullName evidence="14">Prostaglandin D2 receptor 2-like</fullName>
    </submittedName>
</protein>
<feature type="transmembrane region" description="Helical" evidence="11">
    <location>
        <begin position="105"/>
        <end position="124"/>
    </location>
</feature>
<gene>
    <name evidence="14" type="primary">LOC120035059</name>
</gene>
<dbReference type="AlphaFoldDB" id="A0A8U0U3K1"/>
<evidence type="ECO:0000256" key="4">
    <source>
        <dbReference type="ARBA" id="ARBA00023040"/>
    </source>
</evidence>
<dbReference type="Gene3D" id="1.20.1070.10">
    <property type="entry name" value="Rhodopsin 7-helix transmembrane proteins"/>
    <property type="match status" value="2"/>
</dbReference>
<feature type="transmembrane region" description="Helical" evidence="11">
    <location>
        <begin position="298"/>
        <end position="319"/>
    </location>
</feature>
<accession>A0A8U0U3K1</accession>
<comment type="subcellular location">
    <subcellularLocation>
        <location evidence="1">Membrane</location>
        <topology evidence="1">Multi-pass membrane protein</topology>
    </subcellularLocation>
</comment>
<proteinExistence type="inferred from homology"/>
<keyword evidence="2 9" id="KW-0812">Transmembrane</keyword>
<sequence length="449" mass="48680">MFNSSSSAVCPLLQTMLNHSLNNNTGVNLVVVCVHGLVSCLGILENALVLWVVGFRLHRRTVASVWVLNLALSDFLATLTLPLFTHYLHSSHSWELGGPLCTAQSSVFFLNMFVSAFLLAAISLDRCLLVARPVWSQNHRSINAAWKVCALGWLWAAANTFPYFLFRAVTEKTDGRKLCYHHFGLYSSPGTLERDCRVRQAATAVSKTFLAFLLPLVVIAGSYALFGISLSQRRKRRRKDSSSRLTGALIVTNVERRESKPNTNTNTKRSTPNPKGSNPTSTSEPGLSRGFTKMVTSVIATFALCWAPYHVFCLIEVAAQYWPTKVVLVEVGLPMATTFAFLNPVLNPVLYAFSCPNFCVRIRQSLGALMEGLVEEGGMGGAGGGGLSIRKGWRKGRGSLGGNSSSSPSCLGTPGSPCLQVDHLPSSASINHNSIASCGHLEQGEDTLN</sequence>
<dbReference type="PRINTS" id="PR00237">
    <property type="entry name" value="GPCRRHODOPSN"/>
</dbReference>
<evidence type="ECO:0000256" key="11">
    <source>
        <dbReference type="SAM" id="Phobius"/>
    </source>
</evidence>
<dbReference type="GO" id="GO:0007204">
    <property type="term" value="P:positive regulation of cytosolic calcium ion concentration"/>
    <property type="evidence" value="ECO:0007669"/>
    <property type="project" value="TreeGrafter"/>
</dbReference>
<dbReference type="GO" id="GO:0004930">
    <property type="term" value="F:G protein-coupled receptor activity"/>
    <property type="evidence" value="ECO:0007669"/>
    <property type="project" value="UniProtKB-KW"/>
</dbReference>
<evidence type="ECO:0000256" key="7">
    <source>
        <dbReference type="ARBA" id="ARBA00023224"/>
    </source>
</evidence>
<dbReference type="KEGG" id="snh:120035059"/>
<dbReference type="PROSITE" id="PS50262">
    <property type="entry name" value="G_PROTEIN_RECEP_F1_2"/>
    <property type="match status" value="1"/>
</dbReference>
<keyword evidence="5 11" id="KW-0472">Membrane</keyword>
<dbReference type="GO" id="GO:0004875">
    <property type="term" value="F:complement receptor activity"/>
    <property type="evidence" value="ECO:0007669"/>
    <property type="project" value="TreeGrafter"/>
</dbReference>
<dbReference type="Pfam" id="PF00001">
    <property type="entry name" value="7tm_1"/>
    <property type="match status" value="1"/>
</dbReference>
<feature type="transmembrane region" description="Helical" evidence="11">
    <location>
        <begin position="209"/>
        <end position="230"/>
    </location>
</feature>
<dbReference type="PANTHER" id="PTHR24225">
    <property type="entry name" value="CHEMOTACTIC RECEPTOR"/>
    <property type="match status" value="1"/>
</dbReference>
<comment type="similarity">
    <text evidence="8">Belongs to the chemokine-like receptor (CMKLR) family.</text>
</comment>
<keyword evidence="4 9" id="KW-0297">G-protein coupled receptor</keyword>
<dbReference type="Proteomes" id="UP000808372">
    <property type="component" value="Chromosome 42"/>
</dbReference>
<dbReference type="InterPro" id="IPR000276">
    <property type="entry name" value="GPCR_Rhodpsn"/>
</dbReference>
<keyword evidence="13" id="KW-1185">Reference proteome</keyword>
<evidence type="ECO:0000256" key="1">
    <source>
        <dbReference type="ARBA" id="ARBA00004141"/>
    </source>
</evidence>
<dbReference type="PROSITE" id="PS00237">
    <property type="entry name" value="G_PROTEIN_RECEP_F1_1"/>
    <property type="match status" value="1"/>
</dbReference>
<evidence type="ECO:0000256" key="10">
    <source>
        <dbReference type="SAM" id="MobiDB-lite"/>
    </source>
</evidence>
<dbReference type="GeneID" id="120035059"/>
<keyword evidence="7 9" id="KW-0807">Transducer</keyword>
<feature type="compositionally biased region" description="Polar residues" evidence="10">
    <location>
        <begin position="261"/>
        <end position="285"/>
    </location>
</feature>
<evidence type="ECO:0000256" key="6">
    <source>
        <dbReference type="ARBA" id="ARBA00023170"/>
    </source>
</evidence>
<dbReference type="GO" id="GO:0005886">
    <property type="term" value="C:plasma membrane"/>
    <property type="evidence" value="ECO:0007669"/>
    <property type="project" value="TreeGrafter"/>
</dbReference>